<evidence type="ECO:0000256" key="11">
    <source>
        <dbReference type="SAM" id="Phobius"/>
    </source>
</evidence>
<dbReference type="GO" id="GO:0004888">
    <property type="term" value="F:transmembrane signaling receptor activity"/>
    <property type="evidence" value="ECO:0007669"/>
    <property type="project" value="InterPro"/>
</dbReference>
<feature type="domain" description="T-SNARE coiled-coil homology" evidence="13">
    <location>
        <begin position="459"/>
        <end position="521"/>
    </location>
</feature>
<dbReference type="GO" id="GO:0006935">
    <property type="term" value="P:chemotaxis"/>
    <property type="evidence" value="ECO:0007669"/>
    <property type="project" value="InterPro"/>
</dbReference>
<feature type="compositionally biased region" description="Polar residues" evidence="10">
    <location>
        <begin position="501"/>
        <end position="518"/>
    </location>
</feature>
<feature type="compositionally biased region" description="Low complexity" evidence="10">
    <location>
        <begin position="519"/>
        <end position="530"/>
    </location>
</feature>
<evidence type="ECO:0000256" key="4">
    <source>
        <dbReference type="ARBA" id="ARBA00022692"/>
    </source>
</evidence>
<dbReference type="InterPro" id="IPR003660">
    <property type="entry name" value="HAMP_dom"/>
</dbReference>
<dbReference type="PANTHER" id="PTHR32089:SF112">
    <property type="entry name" value="LYSOZYME-LIKE PROTEIN-RELATED"/>
    <property type="match status" value="1"/>
</dbReference>
<dbReference type="InterPro" id="IPR033480">
    <property type="entry name" value="sCache_2"/>
</dbReference>
<evidence type="ECO:0000313" key="15">
    <source>
        <dbReference type="EMBL" id="MBB4285157.1"/>
    </source>
</evidence>
<dbReference type="Gene3D" id="3.30.450.20">
    <property type="entry name" value="PAS domain"/>
    <property type="match status" value="1"/>
</dbReference>
<feature type="domain" description="Methyl-accepting transducer" evidence="12">
    <location>
        <begin position="307"/>
        <end position="529"/>
    </location>
</feature>
<evidence type="ECO:0000256" key="6">
    <source>
        <dbReference type="ARBA" id="ARBA00023136"/>
    </source>
</evidence>
<feature type="region of interest" description="Disordered" evidence="10">
    <location>
        <begin position="501"/>
        <end position="537"/>
    </location>
</feature>
<keyword evidence="2" id="KW-1003">Cell membrane</keyword>
<dbReference type="SMART" id="SM01049">
    <property type="entry name" value="Cache_2"/>
    <property type="match status" value="1"/>
</dbReference>
<comment type="similarity">
    <text evidence="8">Belongs to the methyl-accepting chemotaxis (MCP) protein family.</text>
</comment>
<name>A0A7W6RXU2_9PROT</name>
<dbReference type="Gene3D" id="1.10.287.950">
    <property type="entry name" value="Methyl-accepting chemotaxis protein"/>
    <property type="match status" value="1"/>
</dbReference>
<keyword evidence="4 11" id="KW-0812">Transmembrane</keyword>
<evidence type="ECO:0000256" key="1">
    <source>
        <dbReference type="ARBA" id="ARBA00004429"/>
    </source>
</evidence>
<keyword evidence="5 11" id="KW-1133">Transmembrane helix</keyword>
<keyword evidence="6 11" id="KW-0472">Membrane</keyword>
<evidence type="ECO:0000259" key="13">
    <source>
        <dbReference type="PROSITE" id="PS50192"/>
    </source>
</evidence>
<gene>
    <name evidence="15" type="ORF">GGD88_000874</name>
</gene>
<dbReference type="CDD" id="cd06225">
    <property type="entry name" value="HAMP"/>
    <property type="match status" value="1"/>
</dbReference>
<sequence length="660" mass="68875">MTLRNIRIGTKIWFPTLIAAIGFMVLVAIAAVMTRQDILAERTAQVRAVTDAARSIAAFYHQEAEAGRLDTETAQDLAATAIRAMRYGEGGSEYVFVNDYSGIAVVMPVRPDWEGTDLQGLKDVDGKPIVVALTRAAQTGGGAVDYRFPRPGSETAEPKISWASGFDPWRWGIGTGVYVSDVDAAALDQALDLSLAAGLVLLVAVGTGFVVIRGIVQPLRGLTTTMTTLAGGNLETEVPDTARRDEIGEMAGAIQVFKDNAQEVQRLQAAQASEQARNARRVKAEMLALTNALDEEVRSAIAEVLHGADSMQTATGDMAEAVSDTERGADAAAAASREAADNVDAVAAASEELSHSIAEIGTQVSNAVDVARRAVEEAETTNERIAGLAQAARQIGEVVDLISDIAKQTNLLALNATIEAARAGEAGKGFAVVANEVKTLANQTAKATENIADQIGGMQAATEAAVEAIAGITGVIGQLNEIATAISAAVEEQTAATGEISANAQRAASSTENASQNITTVSSSSETTGTHARSVRASVDEVRTRIEGMQTSLARIIRSGSDADDATSGARVVDTRVTLSFDDGRTESCTLHALSLGGVGTLDRVLRIDGDRSFRVALPGVGTLSGAVVTATDIATHIRLEIGEAESDALRAFVDRHARV</sequence>
<evidence type="ECO:0000256" key="8">
    <source>
        <dbReference type="ARBA" id="ARBA00029447"/>
    </source>
</evidence>
<evidence type="ECO:0000256" key="5">
    <source>
        <dbReference type="ARBA" id="ARBA00022989"/>
    </source>
</evidence>
<dbReference type="SMART" id="SM00283">
    <property type="entry name" value="MA"/>
    <property type="match status" value="1"/>
</dbReference>
<comment type="caution">
    <text evidence="15">The sequence shown here is derived from an EMBL/GenBank/DDBJ whole genome shotgun (WGS) entry which is preliminary data.</text>
</comment>
<protein>
    <submittedName>
        <fullName evidence="15">Methyl-accepting chemotaxis protein</fullName>
    </submittedName>
</protein>
<dbReference type="EMBL" id="JACIGI010000005">
    <property type="protein sequence ID" value="MBB4285157.1"/>
    <property type="molecule type" value="Genomic_DNA"/>
</dbReference>
<evidence type="ECO:0000259" key="12">
    <source>
        <dbReference type="PROSITE" id="PS50111"/>
    </source>
</evidence>
<dbReference type="InterPro" id="IPR004089">
    <property type="entry name" value="MCPsignal_dom"/>
</dbReference>
<organism evidence="15 16">
    <name type="scientific">Roseospira goensis</name>
    <dbReference type="NCBI Taxonomy" id="391922"/>
    <lineage>
        <taxon>Bacteria</taxon>
        <taxon>Pseudomonadati</taxon>
        <taxon>Pseudomonadota</taxon>
        <taxon>Alphaproteobacteria</taxon>
        <taxon>Rhodospirillales</taxon>
        <taxon>Rhodospirillaceae</taxon>
        <taxon>Roseospira</taxon>
    </lineage>
</organism>
<dbReference type="PROSITE" id="PS50192">
    <property type="entry name" value="T_SNARE"/>
    <property type="match status" value="1"/>
</dbReference>
<dbReference type="SMART" id="SM00304">
    <property type="entry name" value="HAMP"/>
    <property type="match status" value="1"/>
</dbReference>
<dbReference type="RefSeq" id="WP_184432085.1">
    <property type="nucleotide sequence ID" value="NZ_JACIGI010000005.1"/>
</dbReference>
<dbReference type="GO" id="GO:0007165">
    <property type="term" value="P:signal transduction"/>
    <property type="evidence" value="ECO:0007669"/>
    <property type="project" value="UniProtKB-KW"/>
</dbReference>
<dbReference type="Pfam" id="PF00015">
    <property type="entry name" value="MCPsignal"/>
    <property type="match status" value="1"/>
</dbReference>
<evidence type="ECO:0000256" key="7">
    <source>
        <dbReference type="ARBA" id="ARBA00023224"/>
    </source>
</evidence>
<evidence type="ECO:0000256" key="9">
    <source>
        <dbReference type="PROSITE-ProRule" id="PRU00284"/>
    </source>
</evidence>
<dbReference type="PROSITE" id="PS50885">
    <property type="entry name" value="HAMP"/>
    <property type="match status" value="1"/>
</dbReference>
<evidence type="ECO:0000313" key="16">
    <source>
        <dbReference type="Proteomes" id="UP000555728"/>
    </source>
</evidence>
<dbReference type="InterPro" id="IPR004090">
    <property type="entry name" value="Chemotax_Me-accpt_rcpt"/>
</dbReference>
<accession>A0A7W6RXU2</accession>
<evidence type="ECO:0000259" key="14">
    <source>
        <dbReference type="PROSITE" id="PS50885"/>
    </source>
</evidence>
<reference evidence="15 16" key="1">
    <citation type="submission" date="2020-08" db="EMBL/GenBank/DDBJ databases">
        <title>Genome sequencing of Purple Non-Sulfur Bacteria from various extreme environments.</title>
        <authorList>
            <person name="Mayer M."/>
        </authorList>
    </citation>
    <scope>NUCLEOTIDE SEQUENCE [LARGE SCALE GENOMIC DNA]</scope>
    <source>
        <strain evidence="15 16">JA135</strain>
    </source>
</reference>
<evidence type="ECO:0000256" key="3">
    <source>
        <dbReference type="ARBA" id="ARBA00022519"/>
    </source>
</evidence>
<dbReference type="Pfam" id="PF00672">
    <property type="entry name" value="HAMP"/>
    <property type="match status" value="1"/>
</dbReference>
<evidence type="ECO:0000256" key="2">
    <source>
        <dbReference type="ARBA" id="ARBA00022475"/>
    </source>
</evidence>
<keyword evidence="3" id="KW-0997">Cell inner membrane</keyword>
<dbReference type="PRINTS" id="PR00260">
    <property type="entry name" value="CHEMTRNSDUCR"/>
</dbReference>
<keyword evidence="16" id="KW-1185">Reference proteome</keyword>
<dbReference type="GO" id="GO:0005886">
    <property type="term" value="C:plasma membrane"/>
    <property type="evidence" value="ECO:0007669"/>
    <property type="project" value="UniProtKB-SubCell"/>
</dbReference>
<dbReference type="PROSITE" id="PS50111">
    <property type="entry name" value="CHEMOTAXIS_TRANSDUC_2"/>
    <property type="match status" value="1"/>
</dbReference>
<dbReference type="Proteomes" id="UP000555728">
    <property type="component" value="Unassembled WGS sequence"/>
</dbReference>
<dbReference type="Pfam" id="PF17200">
    <property type="entry name" value="sCache_2"/>
    <property type="match status" value="1"/>
</dbReference>
<feature type="domain" description="HAMP" evidence="14">
    <location>
        <begin position="213"/>
        <end position="266"/>
    </location>
</feature>
<dbReference type="PANTHER" id="PTHR32089">
    <property type="entry name" value="METHYL-ACCEPTING CHEMOTAXIS PROTEIN MCPB"/>
    <property type="match status" value="1"/>
</dbReference>
<dbReference type="Gene3D" id="6.10.340.10">
    <property type="match status" value="1"/>
</dbReference>
<keyword evidence="7 9" id="KW-0807">Transducer</keyword>
<evidence type="ECO:0000256" key="10">
    <source>
        <dbReference type="SAM" id="MobiDB-lite"/>
    </source>
</evidence>
<dbReference type="SUPFAM" id="SSF58104">
    <property type="entry name" value="Methyl-accepting chemotaxis protein (MCP) signaling domain"/>
    <property type="match status" value="1"/>
</dbReference>
<proteinExistence type="inferred from homology"/>
<comment type="subcellular location">
    <subcellularLocation>
        <location evidence="1">Cell inner membrane</location>
        <topology evidence="1">Multi-pass membrane protein</topology>
    </subcellularLocation>
</comment>
<dbReference type="AlphaFoldDB" id="A0A7W6RXU2"/>
<feature type="transmembrane region" description="Helical" evidence="11">
    <location>
        <begin position="12"/>
        <end position="33"/>
    </location>
</feature>
<dbReference type="InterPro" id="IPR000727">
    <property type="entry name" value="T_SNARE_dom"/>
</dbReference>